<keyword evidence="7" id="KW-0902">Two-component regulatory system</keyword>
<dbReference type="PROSITE" id="PS50109">
    <property type="entry name" value="HIS_KIN"/>
    <property type="match status" value="1"/>
</dbReference>
<name>A0A174AE75_9FIRM</name>
<dbReference type="InterPro" id="IPR003594">
    <property type="entry name" value="HATPase_dom"/>
</dbReference>
<evidence type="ECO:0000313" key="11">
    <source>
        <dbReference type="Proteomes" id="UP000095431"/>
    </source>
</evidence>
<dbReference type="RefSeq" id="WP_006857258.1">
    <property type="nucleotide sequence ID" value="NZ_BTHH01000007.1"/>
</dbReference>
<dbReference type="SMART" id="SM00387">
    <property type="entry name" value="HATPase_c"/>
    <property type="match status" value="1"/>
</dbReference>
<protein>
    <recommendedName>
        <fullName evidence="3">histidine kinase</fullName>
        <ecNumber evidence="3">2.7.13.3</ecNumber>
    </recommendedName>
</protein>
<dbReference type="GeneID" id="61431740"/>
<dbReference type="InterPro" id="IPR005467">
    <property type="entry name" value="His_kinase_dom"/>
</dbReference>
<dbReference type="SUPFAM" id="SSF47384">
    <property type="entry name" value="Homodimeric domain of signal transducing histidine kinase"/>
    <property type="match status" value="1"/>
</dbReference>
<dbReference type="GO" id="GO:0016036">
    <property type="term" value="P:cellular response to phosphate starvation"/>
    <property type="evidence" value="ECO:0007669"/>
    <property type="project" value="TreeGrafter"/>
</dbReference>
<dbReference type="Gene3D" id="3.30.565.10">
    <property type="entry name" value="Histidine kinase-like ATPase, C-terminal domain"/>
    <property type="match status" value="1"/>
</dbReference>
<dbReference type="GO" id="GO:0004721">
    <property type="term" value="F:phosphoprotein phosphatase activity"/>
    <property type="evidence" value="ECO:0007669"/>
    <property type="project" value="TreeGrafter"/>
</dbReference>
<comment type="catalytic activity">
    <reaction evidence="1">
        <text>ATP + protein L-histidine = ADP + protein N-phospho-L-histidine.</text>
        <dbReference type="EC" id="2.7.13.3"/>
    </reaction>
</comment>
<evidence type="ECO:0000256" key="1">
    <source>
        <dbReference type="ARBA" id="ARBA00000085"/>
    </source>
</evidence>
<keyword evidence="8" id="KW-0812">Transmembrane</keyword>
<dbReference type="EMBL" id="CYZN01000007">
    <property type="protein sequence ID" value="CUN85805.1"/>
    <property type="molecule type" value="Genomic_DNA"/>
</dbReference>
<evidence type="ECO:0000259" key="9">
    <source>
        <dbReference type="PROSITE" id="PS50109"/>
    </source>
</evidence>
<dbReference type="Proteomes" id="UP000095431">
    <property type="component" value="Unassembled WGS sequence"/>
</dbReference>
<dbReference type="InterPro" id="IPR004358">
    <property type="entry name" value="Sig_transdc_His_kin-like_C"/>
</dbReference>
<dbReference type="InterPro" id="IPR050351">
    <property type="entry name" value="BphY/WalK/GraS-like"/>
</dbReference>
<feature type="transmembrane region" description="Helical" evidence="8">
    <location>
        <begin position="104"/>
        <end position="128"/>
    </location>
</feature>
<evidence type="ECO:0000256" key="3">
    <source>
        <dbReference type="ARBA" id="ARBA00012438"/>
    </source>
</evidence>
<evidence type="ECO:0000256" key="2">
    <source>
        <dbReference type="ARBA" id="ARBA00004370"/>
    </source>
</evidence>
<keyword evidence="6" id="KW-0418">Kinase</keyword>
<dbReference type="CDD" id="cd00082">
    <property type="entry name" value="HisKA"/>
    <property type="match status" value="1"/>
</dbReference>
<keyword evidence="4" id="KW-0597">Phosphoprotein</keyword>
<dbReference type="PANTHER" id="PTHR45453:SF1">
    <property type="entry name" value="PHOSPHATE REGULON SENSOR PROTEIN PHOR"/>
    <property type="match status" value="1"/>
</dbReference>
<dbReference type="PRINTS" id="PR00344">
    <property type="entry name" value="BCTRLSENSOR"/>
</dbReference>
<dbReference type="Gene3D" id="1.10.287.130">
    <property type="match status" value="1"/>
</dbReference>
<dbReference type="SUPFAM" id="SSF55874">
    <property type="entry name" value="ATPase domain of HSP90 chaperone/DNA topoisomerase II/histidine kinase"/>
    <property type="match status" value="1"/>
</dbReference>
<keyword evidence="5 10" id="KW-0808">Transferase</keyword>
<evidence type="ECO:0000256" key="5">
    <source>
        <dbReference type="ARBA" id="ARBA00022679"/>
    </source>
</evidence>
<organism evidence="10 11">
    <name type="scientific">Blautia wexlerae</name>
    <dbReference type="NCBI Taxonomy" id="418240"/>
    <lineage>
        <taxon>Bacteria</taxon>
        <taxon>Bacillati</taxon>
        <taxon>Bacillota</taxon>
        <taxon>Clostridia</taxon>
        <taxon>Lachnospirales</taxon>
        <taxon>Lachnospiraceae</taxon>
        <taxon>Blautia</taxon>
    </lineage>
</organism>
<dbReference type="EC" id="2.7.13.3" evidence="3"/>
<reference evidence="10 11" key="1">
    <citation type="submission" date="2015-09" db="EMBL/GenBank/DDBJ databases">
        <authorList>
            <consortium name="Pathogen Informatics"/>
        </authorList>
    </citation>
    <scope>NUCLEOTIDE SEQUENCE [LARGE SCALE GENOMIC DNA]</scope>
    <source>
        <strain evidence="10 11">2789STDY5834863</strain>
    </source>
</reference>
<dbReference type="GO" id="GO:0000155">
    <property type="term" value="F:phosphorelay sensor kinase activity"/>
    <property type="evidence" value="ECO:0007669"/>
    <property type="project" value="InterPro"/>
</dbReference>
<dbReference type="Pfam" id="PF00512">
    <property type="entry name" value="HisKA"/>
    <property type="match status" value="1"/>
</dbReference>
<evidence type="ECO:0000256" key="8">
    <source>
        <dbReference type="SAM" id="Phobius"/>
    </source>
</evidence>
<dbReference type="SMART" id="SM00388">
    <property type="entry name" value="HisKA"/>
    <property type="match status" value="1"/>
</dbReference>
<proteinExistence type="predicted"/>
<dbReference type="PANTHER" id="PTHR45453">
    <property type="entry name" value="PHOSPHATE REGULON SENSOR PROTEIN PHOR"/>
    <property type="match status" value="1"/>
</dbReference>
<comment type="subcellular location">
    <subcellularLocation>
        <location evidence="2">Membrane</location>
    </subcellularLocation>
</comment>
<dbReference type="AlphaFoldDB" id="A0A174AE75"/>
<evidence type="ECO:0000256" key="7">
    <source>
        <dbReference type="ARBA" id="ARBA00023012"/>
    </source>
</evidence>
<feature type="domain" description="Histidine kinase" evidence="9">
    <location>
        <begin position="195"/>
        <end position="409"/>
    </location>
</feature>
<evidence type="ECO:0000313" key="10">
    <source>
        <dbReference type="EMBL" id="CUN85805.1"/>
    </source>
</evidence>
<evidence type="ECO:0000256" key="6">
    <source>
        <dbReference type="ARBA" id="ARBA00022777"/>
    </source>
</evidence>
<feature type="transmembrane region" description="Helical" evidence="8">
    <location>
        <begin position="12"/>
        <end position="31"/>
    </location>
</feature>
<dbReference type="InterPro" id="IPR036097">
    <property type="entry name" value="HisK_dim/P_sf"/>
</dbReference>
<evidence type="ECO:0000256" key="4">
    <source>
        <dbReference type="ARBA" id="ARBA00022553"/>
    </source>
</evidence>
<sequence>MNFLHDKHSRYYCIFIVTLVLLLFLMGIAVIDTQTAATKEMFLTHNNAIATSLLEEGISKEVIATALMNTEAGTTGNKFLAEIGLSNSTDIENLPYVSAVKNTILTSLFVMLFLWTLLLFLGTMLFLYRRERLYRESENIIKDYIDGNYTVHLPQSNEGTIYQLLSSVDQLATMLQAKNDTEQKTKEFLKNTISDISHQLKTPLSALMMYQEIIENEPENFETVKEFSLKIGTALKRMEQLIQSMLKITRIDAGSISFEKSNYSIPNIINHAISELTTRADNEKKEIVIDGDLEQMLYCDIEWTGEAIGNIIKNALDHTDTGGKISISWEQTPAMIRIFITDNGHGISQEDIHHIFKRFYRSKNTSESQGIGLGLPLAKAIVEGQGGILSVQSELLQGTTFTLSFLTES</sequence>
<dbReference type="InterPro" id="IPR003661">
    <property type="entry name" value="HisK_dim/P_dom"/>
</dbReference>
<accession>A0A174AE75</accession>
<gene>
    <name evidence="10" type="primary">srrB_2</name>
    <name evidence="10" type="ORF">ERS852478_01230</name>
</gene>
<dbReference type="Pfam" id="PF02518">
    <property type="entry name" value="HATPase_c"/>
    <property type="match status" value="1"/>
</dbReference>
<dbReference type="GO" id="GO:0005886">
    <property type="term" value="C:plasma membrane"/>
    <property type="evidence" value="ECO:0007669"/>
    <property type="project" value="TreeGrafter"/>
</dbReference>
<dbReference type="CDD" id="cd00075">
    <property type="entry name" value="HATPase"/>
    <property type="match status" value="1"/>
</dbReference>
<keyword evidence="8" id="KW-1133">Transmembrane helix</keyword>
<keyword evidence="8" id="KW-0472">Membrane</keyword>
<dbReference type="InterPro" id="IPR036890">
    <property type="entry name" value="HATPase_C_sf"/>
</dbReference>